<evidence type="ECO:0000256" key="4">
    <source>
        <dbReference type="ARBA" id="ARBA00022679"/>
    </source>
</evidence>
<name>A0A271K9J7_9HYPH</name>
<protein>
    <submittedName>
        <fullName evidence="9">Aminotransferase</fullName>
    </submittedName>
</protein>
<feature type="modified residue" description="N6-(pyridoxal phosphate)lysine" evidence="7">
    <location>
        <position position="196"/>
    </location>
</feature>
<evidence type="ECO:0000256" key="3">
    <source>
        <dbReference type="ARBA" id="ARBA00022576"/>
    </source>
</evidence>
<comment type="cofactor">
    <cofactor evidence="1 7">
        <name>pyridoxal 5'-phosphate</name>
        <dbReference type="ChEBI" id="CHEBI:597326"/>
    </cofactor>
</comment>
<dbReference type="Gene3D" id="3.40.640.10">
    <property type="entry name" value="Type I PLP-dependent aspartate aminotransferase-like (Major domain)"/>
    <property type="match status" value="1"/>
</dbReference>
<dbReference type="EMBL" id="NPKH01000039">
    <property type="protein sequence ID" value="PAP91649.1"/>
    <property type="molecule type" value="Genomic_DNA"/>
</dbReference>
<dbReference type="InterPro" id="IPR015424">
    <property type="entry name" value="PyrdxlP-dep_Trfase"/>
</dbReference>
<evidence type="ECO:0000256" key="5">
    <source>
        <dbReference type="ARBA" id="ARBA00022898"/>
    </source>
</evidence>
<evidence type="ECO:0000256" key="2">
    <source>
        <dbReference type="ARBA" id="ARBA00009236"/>
    </source>
</evidence>
<proteinExistence type="inferred from homology"/>
<dbReference type="Pfam" id="PF00266">
    <property type="entry name" value="Aminotran_5"/>
    <property type="match status" value="1"/>
</dbReference>
<keyword evidence="3 9" id="KW-0032">Aminotransferase</keyword>
<evidence type="ECO:0000259" key="8">
    <source>
        <dbReference type="Pfam" id="PF00266"/>
    </source>
</evidence>
<gene>
    <name evidence="9" type="ORF">CIT31_30850</name>
</gene>
<dbReference type="FunFam" id="3.90.1150.10:FF:000031">
    <property type="entry name" value="Serine--glyoxylate aminotransferase"/>
    <property type="match status" value="1"/>
</dbReference>
<dbReference type="Gene3D" id="3.90.1150.10">
    <property type="entry name" value="Aspartate Aminotransferase, domain 1"/>
    <property type="match status" value="1"/>
</dbReference>
<dbReference type="PANTHER" id="PTHR21152:SF24">
    <property type="entry name" value="ALANINE--GLYOXYLATE AMINOTRANSFERASE 1"/>
    <property type="match status" value="1"/>
</dbReference>
<dbReference type="GO" id="GO:0008453">
    <property type="term" value="F:alanine-glyoxylate transaminase activity"/>
    <property type="evidence" value="ECO:0007669"/>
    <property type="project" value="TreeGrafter"/>
</dbReference>
<dbReference type="SUPFAM" id="SSF53383">
    <property type="entry name" value="PLP-dependent transferases"/>
    <property type="match status" value="1"/>
</dbReference>
<organism evidence="9 10">
    <name type="scientific">Mesorhizobium wenxiniae</name>
    <dbReference type="NCBI Taxonomy" id="2014805"/>
    <lineage>
        <taxon>Bacteria</taxon>
        <taxon>Pseudomonadati</taxon>
        <taxon>Pseudomonadota</taxon>
        <taxon>Alphaproteobacteria</taxon>
        <taxon>Hyphomicrobiales</taxon>
        <taxon>Phyllobacteriaceae</taxon>
        <taxon>Mesorhizobium</taxon>
    </lineage>
</organism>
<dbReference type="NCBIfam" id="NF046070">
    <property type="entry name" value="PyrdoxPyrvTramin"/>
    <property type="match status" value="1"/>
</dbReference>
<reference evidence="9 10" key="1">
    <citation type="submission" date="2017-08" db="EMBL/GenBank/DDBJ databases">
        <title>Mesorhizobium wenxinae sp. nov., a novel rhizobial species isolated from root nodules of chickpea (Cicer arietinum L.).</title>
        <authorList>
            <person name="Zhang J."/>
        </authorList>
    </citation>
    <scope>NUCLEOTIDE SEQUENCE [LARGE SCALE GENOMIC DNA]</scope>
    <source>
        <strain evidence="10">WYCCWR 10019</strain>
    </source>
</reference>
<dbReference type="AlphaFoldDB" id="A0A271K9J7"/>
<dbReference type="InterPro" id="IPR015421">
    <property type="entry name" value="PyrdxlP-dep_Trfase_major"/>
</dbReference>
<keyword evidence="5 7" id="KW-0663">Pyridoxal phosphate</keyword>
<keyword evidence="10" id="KW-1185">Reference proteome</keyword>
<evidence type="ECO:0000256" key="6">
    <source>
        <dbReference type="PIRSR" id="PIRSR000524-1"/>
    </source>
</evidence>
<evidence type="ECO:0000256" key="1">
    <source>
        <dbReference type="ARBA" id="ARBA00001933"/>
    </source>
</evidence>
<feature type="binding site" evidence="6">
    <location>
        <position position="344"/>
    </location>
    <ligand>
        <name>substrate</name>
    </ligand>
</feature>
<keyword evidence="4 9" id="KW-0808">Transferase</keyword>
<evidence type="ECO:0000256" key="7">
    <source>
        <dbReference type="PIRSR" id="PIRSR000524-50"/>
    </source>
</evidence>
<dbReference type="InterPro" id="IPR024169">
    <property type="entry name" value="SP_NH2Trfase/AEP_transaminase"/>
</dbReference>
<sequence>MRYLEHAEPVITLTAGPVNAYPGVLRGLGRTVLYDYDPAFQLFYEGVVDKAQKAMRLSNRPVILHGEPVLGLEAAAASLITPDDVVLNLASGVYGKGFGYWAKRYSPQLLEIEVPYNEAIDPQAVAAMLEAHPEITIVSVCHHDTPSGTINPIDAIGALVSAHGAYLIVDAVSSFGGMKTHPEDCKADIYVTGPNKCLGAPPGLTMMGVSERAWAKMKANPLAPRASMLSIVDWEHAWSKDKPFPFTPSVAEMNGLDVALDLYLNEGPAAVWARHALTARAMRAGVAAMGLSIWAASDNIASPTTTAVRTPEDIDEKALRQAARARYGVVFSSGRGETLGKLTRIGHMGPTAQPIFAIAALTALGGAMNALGQELAVGKGIDAALAIIDADA</sequence>
<dbReference type="RefSeq" id="WP_095521651.1">
    <property type="nucleotide sequence ID" value="NZ_NPKH01000039.1"/>
</dbReference>
<evidence type="ECO:0000313" key="10">
    <source>
        <dbReference type="Proteomes" id="UP000215931"/>
    </source>
</evidence>
<comment type="caution">
    <text evidence="9">The sequence shown here is derived from an EMBL/GenBank/DDBJ whole genome shotgun (WGS) entry which is preliminary data.</text>
</comment>
<dbReference type="GO" id="GO:0019265">
    <property type="term" value="P:glycine biosynthetic process, by transamination of glyoxylate"/>
    <property type="evidence" value="ECO:0007669"/>
    <property type="project" value="TreeGrafter"/>
</dbReference>
<feature type="domain" description="Aminotransferase class V" evidence="8">
    <location>
        <begin position="107"/>
        <end position="334"/>
    </location>
</feature>
<dbReference type="InterPro" id="IPR015422">
    <property type="entry name" value="PyrdxlP-dep_Trfase_small"/>
</dbReference>
<dbReference type="GO" id="GO:0004760">
    <property type="term" value="F:L-serine-pyruvate transaminase activity"/>
    <property type="evidence" value="ECO:0007669"/>
    <property type="project" value="TreeGrafter"/>
</dbReference>
<dbReference type="PIRSF" id="PIRSF000524">
    <property type="entry name" value="SPT"/>
    <property type="match status" value="1"/>
</dbReference>
<evidence type="ECO:0000313" key="9">
    <source>
        <dbReference type="EMBL" id="PAP91649.1"/>
    </source>
</evidence>
<dbReference type="PANTHER" id="PTHR21152">
    <property type="entry name" value="AMINOTRANSFERASE CLASS V"/>
    <property type="match status" value="1"/>
</dbReference>
<accession>A0A271K9J7</accession>
<dbReference type="InterPro" id="IPR000192">
    <property type="entry name" value="Aminotrans_V_dom"/>
</dbReference>
<dbReference type="OrthoDB" id="389074at2"/>
<comment type="similarity">
    <text evidence="2">Belongs to the class-V pyridoxal-phosphate-dependent aminotransferase family.</text>
</comment>
<dbReference type="Proteomes" id="UP000215931">
    <property type="component" value="Unassembled WGS sequence"/>
</dbReference>